<sequence length="30" mass="3184">MTAFCASGAHGPNVRSAPVLESRHFRLGLT</sequence>
<name>Q98IE5_RHILO</name>
<evidence type="ECO:0000313" key="2">
    <source>
        <dbReference type="Proteomes" id="UP000000552"/>
    </source>
</evidence>
<dbReference type="EMBL" id="BA000012">
    <property type="protein sequence ID" value="BAB49571.1"/>
    <property type="molecule type" value="Genomic_DNA"/>
</dbReference>
<dbReference type="Proteomes" id="UP000000552">
    <property type="component" value="Chromosome"/>
</dbReference>
<gene>
    <name evidence="1" type="ordered locus">msl2438</name>
</gene>
<protein>
    <submittedName>
        <fullName evidence="1">Msl2438 protein</fullName>
    </submittedName>
</protein>
<organism evidence="1 2">
    <name type="scientific">Mesorhizobium japonicum (strain LMG 29417 / CECT 9101 / MAFF 303099)</name>
    <name type="common">Mesorhizobium loti (strain MAFF 303099)</name>
    <dbReference type="NCBI Taxonomy" id="266835"/>
    <lineage>
        <taxon>Bacteria</taxon>
        <taxon>Pseudomonadati</taxon>
        <taxon>Pseudomonadota</taxon>
        <taxon>Alphaproteobacteria</taxon>
        <taxon>Hyphomicrobiales</taxon>
        <taxon>Phyllobacteriaceae</taxon>
        <taxon>Mesorhizobium</taxon>
    </lineage>
</organism>
<accession>Q98IE5</accession>
<dbReference type="AlphaFoldDB" id="Q98IE5"/>
<proteinExistence type="predicted"/>
<reference evidence="1 2" key="1">
    <citation type="journal article" date="2000" name="DNA Res.">
        <title>Complete genome structure of the nitrogen-fixing symbiotic bacterium Mesorhizobium loti.</title>
        <authorList>
            <person name="Kaneko T."/>
            <person name="Nakamura Y."/>
            <person name="Sato S."/>
            <person name="Asamizu E."/>
            <person name="Kato T."/>
            <person name="Sasamoto S."/>
            <person name="Watanabe A."/>
            <person name="Idesawa K."/>
            <person name="Ishikawa A."/>
            <person name="Kawashima K."/>
            <person name="Kimura T."/>
            <person name="Kishida Y."/>
            <person name="Kiyokawa C."/>
            <person name="Kohara M."/>
            <person name="Matsumoto M."/>
            <person name="Matsuno A."/>
            <person name="Mochizuki Y."/>
            <person name="Nakayama S."/>
            <person name="Nakazaki N."/>
            <person name="Shimpo S."/>
            <person name="Sugimoto M."/>
            <person name="Takeuchi C."/>
            <person name="Yamada M."/>
            <person name="Tabata S."/>
        </authorList>
    </citation>
    <scope>NUCLEOTIDE SEQUENCE [LARGE SCALE GENOMIC DNA]</scope>
    <source>
        <strain evidence="2">LMG 29417 / CECT 9101 / MAFF 303099</strain>
    </source>
</reference>
<dbReference type="HOGENOM" id="CLU_3405104_0_0_5"/>
<evidence type="ECO:0000313" key="1">
    <source>
        <dbReference type="EMBL" id="BAB49571.1"/>
    </source>
</evidence>
<dbReference type="KEGG" id="mlo:msl2438"/>